<dbReference type="GO" id="GO:0016020">
    <property type="term" value="C:membrane"/>
    <property type="evidence" value="ECO:0007669"/>
    <property type="project" value="UniProtKB-SubCell"/>
</dbReference>
<dbReference type="AlphaFoldDB" id="A0A9X0D3K5"/>
<dbReference type="CDD" id="cd00637">
    <property type="entry name" value="7tm_classA_rhodopsin-like"/>
    <property type="match status" value="1"/>
</dbReference>
<evidence type="ECO:0000259" key="10">
    <source>
        <dbReference type="PROSITE" id="PS50262"/>
    </source>
</evidence>
<keyword evidence="6" id="KW-0675">Receptor</keyword>
<keyword evidence="2 8" id="KW-0812">Transmembrane</keyword>
<comment type="caution">
    <text evidence="11">The sequence shown here is derived from an EMBL/GenBank/DDBJ whole genome shotgun (WGS) entry which is preliminary data.</text>
</comment>
<feature type="chain" id="PRO_5040779816" description="G-protein coupled receptors family 1 profile domain-containing protein" evidence="9">
    <location>
        <begin position="22"/>
        <end position="136"/>
    </location>
</feature>
<evidence type="ECO:0000313" key="11">
    <source>
        <dbReference type="EMBL" id="KAJ7385605.1"/>
    </source>
</evidence>
<evidence type="ECO:0000256" key="7">
    <source>
        <dbReference type="ARBA" id="ARBA00023224"/>
    </source>
</evidence>
<keyword evidence="5 8" id="KW-0472">Membrane</keyword>
<proteinExistence type="predicted"/>
<dbReference type="PANTHER" id="PTHR10489:SF932">
    <property type="entry name" value="G-PROTEIN COUPLED RECEPTORS FAMILY 1 PROFILE DOMAIN-CONTAINING PROTEIN"/>
    <property type="match status" value="1"/>
</dbReference>
<evidence type="ECO:0000256" key="3">
    <source>
        <dbReference type="ARBA" id="ARBA00022989"/>
    </source>
</evidence>
<evidence type="ECO:0000313" key="12">
    <source>
        <dbReference type="Proteomes" id="UP001163046"/>
    </source>
</evidence>
<feature type="transmembrane region" description="Helical" evidence="8">
    <location>
        <begin position="45"/>
        <end position="68"/>
    </location>
</feature>
<feature type="signal peptide" evidence="9">
    <location>
        <begin position="1"/>
        <end position="21"/>
    </location>
</feature>
<dbReference type="Gene3D" id="1.20.1070.10">
    <property type="entry name" value="Rhodopsin 7-helix transmembrane proteins"/>
    <property type="match status" value="1"/>
</dbReference>
<keyword evidence="7" id="KW-0807">Transducer</keyword>
<dbReference type="OrthoDB" id="9046662at2759"/>
<sequence length="136" mass="15044">MPSPATWIISLLISLPDFVFTHVDRKTGKCVSPLGPEVDVPSGKATYVIAGISLYILLPSLVITFCYFQILRGMFITQNICAGPANGNLEKRKLAILIIAVTVAFYILFFPFAIFMLHVALEKHFGSTAHVEMKQK</sequence>
<keyword evidence="3 8" id="KW-1133">Transmembrane helix</keyword>
<evidence type="ECO:0000256" key="4">
    <source>
        <dbReference type="ARBA" id="ARBA00023040"/>
    </source>
</evidence>
<keyword evidence="4" id="KW-0297">G-protein coupled receptor</keyword>
<evidence type="ECO:0000256" key="8">
    <source>
        <dbReference type="SAM" id="Phobius"/>
    </source>
</evidence>
<comment type="subcellular location">
    <subcellularLocation>
        <location evidence="1">Membrane</location>
        <topology evidence="1">Multi-pass membrane protein</topology>
    </subcellularLocation>
</comment>
<evidence type="ECO:0000256" key="2">
    <source>
        <dbReference type="ARBA" id="ARBA00022692"/>
    </source>
</evidence>
<keyword evidence="12" id="KW-1185">Reference proteome</keyword>
<organism evidence="11 12">
    <name type="scientific">Desmophyllum pertusum</name>
    <dbReference type="NCBI Taxonomy" id="174260"/>
    <lineage>
        <taxon>Eukaryota</taxon>
        <taxon>Metazoa</taxon>
        <taxon>Cnidaria</taxon>
        <taxon>Anthozoa</taxon>
        <taxon>Hexacorallia</taxon>
        <taxon>Scleractinia</taxon>
        <taxon>Caryophylliina</taxon>
        <taxon>Caryophylliidae</taxon>
        <taxon>Desmophyllum</taxon>
    </lineage>
</organism>
<name>A0A9X0D3K5_9CNID</name>
<keyword evidence="9" id="KW-0732">Signal</keyword>
<dbReference type="InterPro" id="IPR000276">
    <property type="entry name" value="GPCR_Rhodpsn"/>
</dbReference>
<feature type="transmembrane region" description="Helical" evidence="8">
    <location>
        <begin position="94"/>
        <end position="117"/>
    </location>
</feature>
<dbReference type="GO" id="GO:0004930">
    <property type="term" value="F:G protein-coupled receptor activity"/>
    <property type="evidence" value="ECO:0007669"/>
    <property type="project" value="UniProtKB-KW"/>
</dbReference>
<evidence type="ECO:0000256" key="6">
    <source>
        <dbReference type="ARBA" id="ARBA00023170"/>
    </source>
</evidence>
<dbReference type="InterPro" id="IPR017452">
    <property type="entry name" value="GPCR_Rhodpsn_7TM"/>
</dbReference>
<evidence type="ECO:0000256" key="1">
    <source>
        <dbReference type="ARBA" id="ARBA00004141"/>
    </source>
</evidence>
<dbReference type="PANTHER" id="PTHR10489">
    <property type="entry name" value="CELL ADHESION MOLECULE"/>
    <property type="match status" value="1"/>
</dbReference>
<gene>
    <name evidence="11" type="ORF">OS493_015190</name>
</gene>
<dbReference type="Proteomes" id="UP001163046">
    <property type="component" value="Unassembled WGS sequence"/>
</dbReference>
<evidence type="ECO:0000256" key="5">
    <source>
        <dbReference type="ARBA" id="ARBA00023136"/>
    </source>
</evidence>
<dbReference type="EMBL" id="MU825880">
    <property type="protein sequence ID" value="KAJ7385605.1"/>
    <property type="molecule type" value="Genomic_DNA"/>
</dbReference>
<dbReference type="PROSITE" id="PS50262">
    <property type="entry name" value="G_PROTEIN_RECEP_F1_2"/>
    <property type="match status" value="1"/>
</dbReference>
<dbReference type="Pfam" id="PF00001">
    <property type="entry name" value="7tm_1"/>
    <property type="match status" value="1"/>
</dbReference>
<dbReference type="InterPro" id="IPR050119">
    <property type="entry name" value="CCR1-9-like"/>
</dbReference>
<dbReference type="SUPFAM" id="SSF81321">
    <property type="entry name" value="Family A G protein-coupled receptor-like"/>
    <property type="match status" value="1"/>
</dbReference>
<accession>A0A9X0D3K5</accession>
<reference evidence="11" key="1">
    <citation type="submission" date="2023-01" db="EMBL/GenBank/DDBJ databases">
        <title>Genome assembly of the deep-sea coral Lophelia pertusa.</title>
        <authorList>
            <person name="Herrera S."/>
            <person name="Cordes E."/>
        </authorList>
    </citation>
    <scope>NUCLEOTIDE SEQUENCE</scope>
    <source>
        <strain evidence="11">USNM1676648</strain>
        <tissue evidence="11">Polyp</tissue>
    </source>
</reference>
<protein>
    <recommendedName>
        <fullName evidence="10">G-protein coupled receptors family 1 profile domain-containing protein</fullName>
    </recommendedName>
</protein>
<feature type="domain" description="G-protein coupled receptors family 1 profile" evidence="10">
    <location>
        <begin position="1"/>
        <end position="136"/>
    </location>
</feature>
<evidence type="ECO:0000256" key="9">
    <source>
        <dbReference type="SAM" id="SignalP"/>
    </source>
</evidence>